<protein>
    <submittedName>
        <fullName evidence="2">Uncharacterized protein</fullName>
    </submittedName>
</protein>
<proteinExistence type="predicted"/>
<evidence type="ECO:0000313" key="2">
    <source>
        <dbReference type="EMBL" id="CAC5361950.1"/>
    </source>
</evidence>
<feature type="region of interest" description="Disordered" evidence="1">
    <location>
        <begin position="215"/>
        <end position="235"/>
    </location>
</feature>
<sequence>MEAKTLLKKNQKRLSVVVDKTMAKLNSKNKKKKQRKSASKGDAKDSDPSPDALEIEGVRALDQTGYESDSSTQGQSEKPLDTPVVKNEDKRTVLSDIKQDCKPVASPISPLAVQSISESMTNMQVTSKSKTVSSKGSKTKSKSGNQSGAKNLKKIAVSDPRKGNNRNELKSTESLRWENAVSDSDEEKERIKLYKINRRKRYLAYAQAQGLGWTSKYQSNGSPLSEDSGIETREQERLSIRDTHPSPVAIGDFSSLKKLAPSQTMTSSNMVEC</sequence>
<dbReference type="AlphaFoldDB" id="A0A6J8A6F9"/>
<dbReference type="Proteomes" id="UP000507470">
    <property type="component" value="Unassembled WGS sequence"/>
</dbReference>
<dbReference type="PANTHER" id="PTHR36474">
    <property type="entry name" value="PROTEIN LIAT1"/>
    <property type="match status" value="1"/>
</dbReference>
<keyword evidence="3" id="KW-1185">Reference proteome</keyword>
<feature type="compositionally biased region" description="Polar residues" evidence="1">
    <location>
        <begin position="65"/>
        <end position="76"/>
    </location>
</feature>
<feature type="compositionally biased region" description="Basic and acidic residues" evidence="1">
    <location>
        <begin position="86"/>
        <end position="98"/>
    </location>
</feature>
<feature type="compositionally biased region" description="Basic residues" evidence="1">
    <location>
        <begin position="27"/>
        <end position="38"/>
    </location>
</feature>
<evidence type="ECO:0000313" key="3">
    <source>
        <dbReference type="Proteomes" id="UP000507470"/>
    </source>
</evidence>
<feature type="region of interest" description="Disordered" evidence="1">
    <location>
        <begin position="1"/>
        <end position="98"/>
    </location>
</feature>
<feature type="region of interest" description="Disordered" evidence="1">
    <location>
        <begin position="118"/>
        <end position="184"/>
    </location>
</feature>
<feature type="compositionally biased region" description="Basic residues" evidence="1">
    <location>
        <begin position="1"/>
        <end position="12"/>
    </location>
</feature>
<feature type="compositionally biased region" description="Low complexity" evidence="1">
    <location>
        <begin position="125"/>
        <end position="136"/>
    </location>
</feature>
<feature type="compositionally biased region" description="Polar residues" evidence="1">
    <location>
        <begin position="215"/>
        <end position="225"/>
    </location>
</feature>
<accession>A0A6J8A6F9</accession>
<name>A0A6J8A6F9_MYTCO</name>
<evidence type="ECO:0000256" key="1">
    <source>
        <dbReference type="SAM" id="MobiDB-lite"/>
    </source>
</evidence>
<dbReference type="InterPro" id="IPR038794">
    <property type="entry name" value="LIAT1"/>
</dbReference>
<dbReference type="EMBL" id="CACVKT020000714">
    <property type="protein sequence ID" value="CAC5361950.1"/>
    <property type="molecule type" value="Genomic_DNA"/>
</dbReference>
<feature type="compositionally biased region" description="Basic and acidic residues" evidence="1">
    <location>
        <begin position="159"/>
        <end position="176"/>
    </location>
</feature>
<dbReference type="OrthoDB" id="10017439at2759"/>
<gene>
    <name evidence="2" type="ORF">MCOR_3885</name>
</gene>
<organism evidence="2 3">
    <name type="scientific">Mytilus coruscus</name>
    <name type="common">Sea mussel</name>
    <dbReference type="NCBI Taxonomy" id="42192"/>
    <lineage>
        <taxon>Eukaryota</taxon>
        <taxon>Metazoa</taxon>
        <taxon>Spiralia</taxon>
        <taxon>Lophotrochozoa</taxon>
        <taxon>Mollusca</taxon>
        <taxon>Bivalvia</taxon>
        <taxon>Autobranchia</taxon>
        <taxon>Pteriomorphia</taxon>
        <taxon>Mytilida</taxon>
        <taxon>Mytiloidea</taxon>
        <taxon>Mytilidae</taxon>
        <taxon>Mytilinae</taxon>
        <taxon>Mytilus</taxon>
    </lineage>
</organism>
<dbReference type="PANTHER" id="PTHR36474:SF1">
    <property type="entry name" value="PROTEIN LIAT1"/>
    <property type="match status" value="1"/>
</dbReference>
<reference evidence="2 3" key="1">
    <citation type="submission" date="2020-06" db="EMBL/GenBank/DDBJ databases">
        <authorList>
            <person name="Li R."/>
            <person name="Bekaert M."/>
        </authorList>
    </citation>
    <scope>NUCLEOTIDE SEQUENCE [LARGE SCALE GENOMIC DNA]</scope>
    <source>
        <strain evidence="3">wild</strain>
    </source>
</reference>